<organism evidence="2">
    <name type="scientific">human gut metagenome</name>
    <dbReference type="NCBI Taxonomy" id="408170"/>
    <lineage>
        <taxon>unclassified sequences</taxon>
        <taxon>metagenomes</taxon>
        <taxon>organismal metagenomes</taxon>
    </lineage>
</organism>
<feature type="transmembrane region" description="Helical" evidence="1">
    <location>
        <begin position="12"/>
        <end position="29"/>
    </location>
</feature>
<accession>W1Y9S9</accession>
<proteinExistence type="predicted"/>
<comment type="caution">
    <text evidence="2">The sequence shown here is derived from an EMBL/GenBank/DDBJ whole genome shotgun (WGS) entry which is preliminary data.</text>
</comment>
<evidence type="ECO:0000256" key="1">
    <source>
        <dbReference type="SAM" id="Phobius"/>
    </source>
</evidence>
<name>W1Y9S9_9ZZZZ</name>
<evidence type="ECO:0000313" key="2">
    <source>
        <dbReference type="EMBL" id="ETJ38445.1"/>
    </source>
</evidence>
<protein>
    <submittedName>
        <fullName evidence="2">Uncharacterized protein</fullName>
    </submittedName>
</protein>
<dbReference type="EMBL" id="AZMM01007445">
    <property type="protein sequence ID" value="ETJ38445.1"/>
    <property type="molecule type" value="Genomic_DNA"/>
</dbReference>
<keyword evidence="1" id="KW-1133">Transmembrane helix</keyword>
<gene>
    <name evidence="2" type="ORF">Q604_UNBC07445G0002</name>
</gene>
<sequence length="30" mass="3543">NFWAFMSEKWWVIIIIVIIICGTIGQIFSN</sequence>
<dbReference type="AlphaFoldDB" id="W1Y9S9"/>
<keyword evidence="1" id="KW-0812">Transmembrane</keyword>
<feature type="non-terminal residue" evidence="2">
    <location>
        <position position="1"/>
    </location>
</feature>
<keyword evidence="1" id="KW-0472">Membrane</keyword>
<reference evidence="2" key="1">
    <citation type="submission" date="2013-12" db="EMBL/GenBank/DDBJ databases">
        <title>A Varibaculum cambriense genome reconstructed from a premature infant gut community with otherwise low bacterial novelty that shifts toward anaerobic metabolism during the third week of life.</title>
        <authorList>
            <person name="Brown C.T."/>
            <person name="Sharon I."/>
            <person name="Thomas B.C."/>
            <person name="Castelle C.J."/>
            <person name="Morowitz M.J."/>
            <person name="Banfield J.F."/>
        </authorList>
    </citation>
    <scope>NUCLEOTIDE SEQUENCE</scope>
</reference>